<evidence type="ECO:0000256" key="2">
    <source>
        <dbReference type="ARBA" id="ARBA00022553"/>
    </source>
</evidence>
<dbReference type="InterPro" id="IPR001227">
    <property type="entry name" value="Ac_transferase_dom_sf"/>
</dbReference>
<organism evidence="17 18">
    <name type="scientific">Amycolatopsis tolypomycina</name>
    <dbReference type="NCBI Taxonomy" id="208445"/>
    <lineage>
        <taxon>Bacteria</taxon>
        <taxon>Bacillati</taxon>
        <taxon>Actinomycetota</taxon>
        <taxon>Actinomycetes</taxon>
        <taxon>Pseudonocardiales</taxon>
        <taxon>Pseudonocardiaceae</taxon>
        <taxon>Amycolatopsis</taxon>
    </lineage>
</organism>
<dbReference type="PROSITE" id="PS52019">
    <property type="entry name" value="PKS_MFAS_DH"/>
    <property type="match status" value="2"/>
</dbReference>
<dbReference type="Gene3D" id="3.30.70.3290">
    <property type="match status" value="4"/>
</dbReference>
<dbReference type="InterPro" id="IPR016039">
    <property type="entry name" value="Thiolase-like"/>
</dbReference>
<dbReference type="GO" id="GO:0006633">
    <property type="term" value="P:fatty acid biosynthetic process"/>
    <property type="evidence" value="ECO:0007669"/>
    <property type="project" value="InterPro"/>
</dbReference>
<dbReference type="PROSITE" id="PS00606">
    <property type="entry name" value="KS3_1"/>
    <property type="match status" value="3"/>
</dbReference>
<dbReference type="SUPFAM" id="SSF51735">
    <property type="entry name" value="NAD(P)-binding Rossmann-fold domains"/>
    <property type="match status" value="6"/>
</dbReference>
<dbReference type="EC" id="2.3.1.94" evidence="11"/>
<dbReference type="InterPro" id="IPR032821">
    <property type="entry name" value="PKS_assoc"/>
</dbReference>
<dbReference type="InterPro" id="IPR011032">
    <property type="entry name" value="GroES-like_sf"/>
</dbReference>
<name>A0A1H4XWZ0_9PSEU</name>
<dbReference type="CDD" id="cd00833">
    <property type="entry name" value="PKS"/>
    <property type="match status" value="4"/>
</dbReference>
<dbReference type="InterPro" id="IPR016035">
    <property type="entry name" value="Acyl_Trfase/lysoPLipase"/>
</dbReference>
<dbReference type="Gene3D" id="3.40.47.10">
    <property type="match status" value="4"/>
</dbReference>
<feature type="domain" description="Carrier" evidence="14">
    <location>
        <begin position="4237"/>
        <end position="4312"/>
    </location>
</feature>
<dbReference type="GO" id="GO:0004312">
    <property type="term" value="F:fatty acid synthase activity"/>
    <property type="evidence" value="ECO:0007669"/>
    <property type="project" value="TreeGrafter"/>
</dbReference>
<dbReference type="CDD" id="cd08952">
    <property type="entry name" value="KR_1_SDR_x"/>
    <property type="match status" value="1"/>
</dbReference>
<dbReference type="SMART" id="SM00827">
    <property type="entry name" value="PKS_AT"/>
    <property type="match status" value="4"/>
</dbReference>
<feature type="domain" description="Ketosynthase family 3 (KS3)" evidence="15">
    <location>
        <begin position="966"/>
        <end position="1382"/>
    </location>
</feature>
<feature type="region of interest" description="C-terminal hotdog fold" evidence="12">
    <location>
        <begin position="3364"/>
        <end position="3501"/>
    </location>
</feature>
<protein>
    <recommendedName>
        <fullName evidence="11">6-deoxyerythronolide-B synthase</fullName>
        <ecNumber evidence="11">2.3.1.94</ecNumber>
    </recommendedName>
</protein>
<dbReference type="RefSeq" id="WP_208613428.1">
    <property type="nucleotide sequence ID" value="NZ_FNSO01000004.1"/>
</dbReference>
<dbReference type="SUPFAM" id="SSF53901">
    <property type="entry name" value="Thiolase-like"/>
    <property type="match status" value="4"/>
</dbReference>
<dbReference type="Pfam" id="PF14765">
    <property type="entry name" value="PS-DH"/>
    <property type="match status" value="2"/>
</dbReference>
<feature type="domain" description="Carrier" evidence="14">
    <location>
        <begin position="878"/>
        <end position="953"/>
    </location>
</feature>
<dbReference type="InterPro" id="IPR018201">
    <property type="entry name" value="Ketoacyl_synth_AS"/>
</dbReference>
<dbReference type="STRING" id="208445.SAMN04489727_6415"/>
<evidence type="ECO:0000256" key="3">
    <source>
        <dbReference type="ARBA" id="ARBA00022679"/>
    </source>
</evidence>
<dbReference type="Pfam" id="PF16197">
    <property type="entry name" value="KAsynt_C_assoc"/>
    <property type="match status" value="4"/>
</dbReference>
<evidence type="ECO:0000256" key="7">
    <source>
        <dbReference type="ARBA" id="ARBA00052442"/>
    </source>
</evidence>
<dbReference type="InterPro" id="IPR057326">
    <property type="entry name" value="KR_dom"/>
</dbReference>
<dbReference type="InterPro" id="IPR020806">
    <property type="entry name" value="PKS_PP-bd"/>
</dbReference>
<dbReference type="InterPro" id="IPR013154">
    <property type="entry name" value="ADH-like_N"/>
</dbReference>
<dbReference type="Gene3D" id="3.90.180.10">
    <property type="entry name" value="Medium-chain alcohol dehydrogenases, catalytic domain"/>
    <property type="match status" value="1"/>
</dbReference>
<keyword evidence="2" id="KW-0597">Phosphoprotein</keyword>
<accession>A0A1H4XWZ0</accession>
<dbReference type="FunFam" id="3.40.366.10:FF:000002">
    <property type="entry name" value="Probable polyketide synthase 2"/>
    <property type="match status" value="2"/>
</dbReference>
<dbReference type="CDD" id="cd05195">
    <property type="entry name" value="enoyl_red"/>
    <property type="match status" value="1"/>
</dbReference>
<evidence type="ECO:0000256" key="1">
    <source>
        <dbReference type="ARBA" id="ARBA00022450"/>
    </source>
</evidence>
<feature type="domain" description="Carrier" evidence="14">
    <location>
        <begin position="2291"/>
        <end position="2366"/>
    </location>
</feature>
<evidence type="ECO:0000313" key="17">
    <source>
        <dbReference type="EMBL" id="SED10139.1"/>
    </source>
</evidence>
<feature type="domain" description="Ketosynthase family 3 (KS3)" evidence="15">
    <location>
        <begin position="2382"/>
        <end position="2807"/>
    </location>
</feature>
<dbReference type="PROSITE" id="PS01162">
    <property type="entry name" value="QOR_ZETA_CRYSTAL"/>
    <property type="match status" value="1"/>
</dbReference>
<dbReference type="InterPro" id="IPR050091">
    <property type="entry name" value="PKS_NRPS_Biosynth_Enz"/>
</dbReference>
<dbReference type="FunFam" id="1.10.1200.10:FF:000007">
    <property type="entry name" value="Probable polyketide synthase pks17"/>
    <property type="match status" value="3"/>
</dbReference>
<dbReference type="SUPFAM" id="SSF47336">
    <property type="entry name" value="ACP-like"/>
    <property type="match status" value="4"/>
</dbReference>
<feature type="active site" description="Proton donor; for dehydratase activity" evidence="12">
    <location>
        <position position="5410"/>
    </location>
</feature>
<dbReference type="InterPro" id="IPR014030">
    <property type="entry name" value="Ketoacyl_synth_N"/>
</dbReference>
<dbReference type="PANTHER" id="PTHR43775:SF51">
    <property type="entry name" value="INACTIVE PHENOLPHTHIOCEROL SYNTHESIS POLYKETIDE SYNTHASE TYPE I PKS1-RELATED"/>
    <property type="match status" value="1"/>
</dbReference>
<dbReference type="Pfam" id="PF00698">
    <property type="entry name" value="Acyl_transf_1"/>
    <property type="match status" value="4"/>
</dbReference>
<dbReference type="FunFam" id="3.40.47.10:FF:000019">
    <property type="entry name" value="Polyketide synthase type I"/>
    <property type="match status" value="3"/>
</dbReference>
<comment type="function">
    <text evidence="8">Involved in the biosynthesis of antibiotic erythromycin via the biosynthesis of its aglycone precursor, 6-deoxyerythronolide B (6-dEB).</text>
</comment>
<dbReference type="SMART" id="SM00826">
    <property type="entry name" value="PKS_DH"/>
    <property type="match status" value="2"/>
</dbReference>
<dbReference type="InterPro" id="IPR006162">
    <property type="entry name" value="Ppantetheine_attach_site"/>
</dbReference>
<dbReference type="Pfam" id="PF08659">
    <property type="entry name" value="KR"/>
    <property type="match status" value="2"/>
</dbReference>
<feature type="domain" description="PKS/mFAS DH" evidence="16">
    <location>
        <begin position="5214"/>
        <end position="5486"/>
    </location>
</feature>
<dbReference type="Gene3D" id="3.40.50.720">
    <property type="entry name" value="NAD(P)-binding Rossmann-like Domain"/>
    <property type="match status" value="5"/>
</dbReference>
<dbReference type="InterPro" id="IPR036291">
    <property type="entry name" value="NAD(P)-bd_dom_sf"/>
</dbReference>
<dbReference type="SMART" id="SM00823">
    <property type="entry name" value="PKS_PP"/>
    <property type="match status" value="4"/>
</dbReference>
<dbReference type="SMART" id="SM00825">
    <property type="entry name" value="PKS_KS"/>
    <property type="match status" value="4"/>
</dbReference>
<dbReference type="InterPro" id="IPR014031">
    <property type="entry name" value="Ketoacyl_synth_C"/>
</dbReference>
<feature type="region of interest" description="N-terminal hotdog fold" evidence="12">
    <location>
        <begin position="5214"/>
        <end position="5337"/>
    </location>
</feature>
<evidence type="ECO:0000256" key="4">
    <source>
        <dbReference type="ARBA" id="ARBA00022737"/>
    </source>
</evidence>
<dbReference type="InterPro" id="IPR013968">
    <property type="entry name" value="PKS_KR"/>
</dbReference>
<dbReference type="InterPro" id="IPR042104">
    <property type="entry name" value="PKS_dehydratase_sf"/>
</dbReference>
<dbReference type="CDD" id="cd08956">
    <property type="entry name" value="KR_3_FAS_SDR_x"/>
    <property type="match status" value="1"/>
</dbReference>
<dbReference type="Gene3D" id="3.40.366.10">
    <property type="entry name" value="Malonyl-Coenzyme A Acyl Carrier Protein, domain 2"/>
    <property type="match status" value="4"/>
</dbReference>
<feature type="region of interest" description="Disordered" evidence="13">
    <location>
        <begin position="5713"/>
        <end position="5756"/>
    </location>
</feature>
<dbReference type="Gene3D" id="3.10.129.110">
    <property type="entry name" value="Polyketide synthase dehydratase"/>
    <property type="match status" value="2"/>
</dbReference>
<dbReference type="SUPFAM" id="SSF52151">
    <property type="entry name" value="FabD/lysophospholipase-like"/>
    <property type="match status" value="4"/>
</dbReference>
<dbReference type="InterPro" id="IPR049552">
    <property type="entry name" value="PKS_DH_N"/>
</dbReference>
<comment type="subunit">
    <text evidence="10">Homodimer. Erythronolide synthase is composed of EryAI, EryAII and EryAIII multimodular (2 modules) polypeptides each coding for a functional synthase subunit which participates in 2 of the six FAS-like elongation steps required for formation of the polyketide. Module 1, 2, 3, 4, 5, and 6 participating in biosynthesis steps 1, 2, 3, 4, 5, and 6, respectively.</text>
</comment>
<feature type="active site" description="Proton acceptor; for dehydratase activity" evidence="12">
    <location>
        <position position="3267"/>
    </location>
</feature>
<proteinExistence type="predicted"/>
<evidence type="ECO:0000259" key="15">
    <source>
        <dbReference type="PROSITE" id="PS52004"/>
    </source>
</evidence>
<dbReference type="Gene3D" id="1.10.1200.10">
    <property type="entry name" value="ACP-like"/>
    <property type="match status" value="4"/>
</dbReference>
<feature type="compositionally biased region" description="Low complexity" evidence="13">
    <location>
        <begin position="5720"/>
        <end position="5756"/>
    </location>
</feature>
<comment type="pathway">
    <text evidence="9">Antibiotic biosynthesis; erythromycin biosynthesis.</text>
</comment>
<feature type="active site" description="Proton donor; for dehydratase activity" evidence="12">
    <location>
        <position position="3425"/>
    </location>
</feature>
<keyword evidence="6" id="KW-0012">Acyltransferase</keyword>
<dbReference type="InterPro" id="IPR002364">
    <property type="entry name" value="Quin_OxRdtase/zeta-crystal_CS"/>
</dbReference>
<dbReference type="GO" id="GO:0047879">
    <property type="term" value="F:erythronolide synthase activity"/>
    <property type="evidence" value="ECO:0007669"/>
    <property type="project" value="UniProtKB-EC"/>
</dbReference>
<dbReference type="PROSITE" id="PS52004">
    <property type="entry name" value="KS3_2"/>
    <property type="match status" value="4"/>
</dbReference>
<dbReference type="GO" id="GO:0004315">
    <property type="term" value="F:3-oxoacyl-[acyl-carrier-protein] synthase activity"/>
    <property type="evidence" value="ECO:0007669"/>
    <property type="project" value="InterPro"/>
</dbReference>
<dbReference type="Pfam" id="PF21089">
    <property type="entry name" value="PKS_DH_N"/>
    <property type="match status" value="2"/>
</dbReference>
<dbReference type="SUPFAM" id="SSF55048">
    <property type="entry name" value="Probable ACP-binding domain of malonyl-CoA ACP transacylase"/>
    <property type="match status" value="4"/>
</dbReference>
<keyword evidence="3 17" id="KW-0808">Transferase</keyword>
<dbReference type="GO" id="GO:0008270">
    <property type="term" value="F:zinc ion binding"/>
    <property type="evidence" value="ECO:0007669"/>
    <property type="project" value="InterPro"/>
</dbReference>
<evidence type="ECO:0000259" key="16">
    <source>
        <dbReference type="PROSITE" id="PS52019"/>
    </source>
</evidence>
<dbReference type="InterPro" id="IPR014043">
    <property type="entry name" value="Acyl_transferase_dom"/>
</dbReference>
<dbReference type="InterPro" id="IPR016036">
    <property type="entry name" value="Malonyl_transacylase_ACP-bd"/>
</dbReference>
<dbReference type="InterPro" id="IPR009081">
    <property type="entry name" value="PP-bd_ACP"/>
</dbReference>
<evidence type="ECO:0000313" key="18">
    <source>
        <dbReference type="Proteomes" id="UP000199622"/>
    </source>
</evidence>
<feature type="region of interest" description="Disordered" evidence="13">
    <location>
        <begin position="5677"/>
        <end position="5699"/>
    </location>
</feature>
<dbReference type="Proteomes" id="UP000199622">
    <property type="component" value="Unassembled WGS sequence"/>
</dbReference>
<dbReference type="InterPro" id="IPR020841">
    <property type="entry name" value="PKS_Beta-ketoAc_synthase_dom"/>
</dbReference>
<dbReference type="InterPro" id="IPR020843">
    <property type="entry name" value="ER"/>
</dbReference>
<keyword evidence="1" id="KW-0596">Phosphopantetheine</keyword>
<dbReference type="Pfam" id="PF00109">
    <property type="entry name" value="ketoacyl-synt"/>
    <property type="match status" value="4"/>
</dbReference>
<sequence length="6055" mass="620302">MISKGPIAVVGLSCRVPGAADPGAFWRLLRDGTEAITDVPAGRWEAGADPAGRGGFLDDVRGFDPGFFGISPRAAAALDPQQRLALELGWEALEDAGVVPARLSGSDTGVFLATGGDDYALLTHQAGRSAITSHTFAGLHRGLAANRVSHFLGLHGPSLTVDTAQSSSLVAVHLACESLRRGETAVALAGGVHLNLVPDGAVAFAEFGGLSPDGRCYAFDARANGTVRGEGGAVVVLKRLADAEADGDRVYALVHGGAMNHGGASEALTVPDEAAQRAVLRAAYTRAGVRPEDVGYVELHGTGTRRGDPVEAAALGSVLGAARTGDRPLLVGSVKTNIGHLDAAAGVAGLVKTVLALHHGEVPASLNHVAPPPEIPLAELNLAVNGRHTPWPDTGRFAGVSSFGMGGTNCHLVLSRPAPDGGSPVAAPPVLAWTVSARTRDAVRGQAGRLAEFVAAEPGRTPAEIAGALAAGRTAFPERAVVVGTGDGELRAGLAALAAGTDAGNVLRGTATGGTTAFLFAGQGSQRPGMGRELYSAFPVYAAAFDEVCAAFDPLLGTSLKDVVFAGGALLDETRFTQPAVFAVEVALVRLLAHWGLRPDLLAGHSAGELVAAHVAGVLSLPDAATLVAERARLMQTVADGGAMAAIEAGEDEVLGEGVEAGACVSAVNGPRATVVSGAEEAVLAVAARWRERGRRVRRLPIGVAGHSALLDPILGEFARTAGRLAYGEPAIPVVTNLTGRLAADGELREPGYWVRQVREPVRFGDALRTLHELGATRFVEVSPDRVLAALVRGALPDAAVSVTAVLRAGRPEPRTLVSGVAQAFADGAPVDWPAVFGDPAPARAIGLPGYAFQRKPYWVGTTPSTMDERPEVPADGGDPLDVVRSATAVVLGYPGAGDVDPRRTFRDLGFDSLAAVELRDRLTAATGVELPPTLTFNHPTPLALAEHLRGERRAPAAPVAVAEPGEPIAIVGMGCRFPGGAGSPEDLWRLVADGVDAITGFPGDRGWDLGAAGAEIPRRGGFLPDAALFDPEFFGISPREALAMDPQQRLLLETAWDALERAGLDPAALRGTPAGVFVGATASDYGPRLHEAGHGAEGHVLTGSSASLLSGRVAYTLGFEGPAVTVDTACSSSLVALHLAARALRAGECTLALAGGVTVLATPGIFLEFGRQGGLAADGRCKAFGAGADGTAWAEGAGLVLLERLSDARRHGHPVLALVAGSAINSDGASNGLTAPSGPAQERVIRAALAGARLSTSDVDVVEAHGTGTALGDPIEAGALLATYGRDRETPLWLGSLKSNIGHAQAAAGIGGVVKMVQAMHHGVLPATLHAQEPSPHVDWSAGRVRLLTSAREWPEAGRPRRAAVSSFGISGTNAHVVLEQAPAEPETPAGPAPESPLPYVLSARDTTALRAQARRLRDHLTDHPDEAPADIAYSLATTRTRFDLRAAFVATGRSGLLDALDAIASDGTDIVRATTGGTVFVFPGQGSQWAGMAAGLLGTSPVFAARFAECERALAEHLDWSPADVLRERPAAPALDRDDVVQPVLFAVMVSLAALWRAHGVEPDAVIGHSQGEIAAACVAGALSLADAARVVALRARLLSELAGLSGMVSVPLPEAEVTELLTGWGDRVSVAAVNGPRSVAVSGDPDALRELVAACALRDVRAREIPIDYASHSRHVERLRDRLLAALAPITPRPPDIPFFSTVTGEPHAVLDAAYWYRNLREPVRFEGGVRRLLAAGHRVFAEVGPHPVLALGMRETFDDAGVAAAAVGTLRRGDGGRDRFLRSLAEAHACGAAVRWDAVFAGTGARRTGLPTYPFRRRRFWWRPPAEARTGTDPAAGLRYGIAWWPATAEGTARLSGTWLVAGGRRSPWRPLIAAALAEAGADVRDEDFTGEPAGVVSLHALDEEDALTGTLSLLRRFGCPMWSVTCGAVGTGDGDPVRAPRQAAVWGLGQVAALEQPRRWGGLADLPEQPAAEAARRLAGLLTGTEDQVAVRPSGVFARRLVRPAPSARPAWRPRGTVLVTGGTGALGRRVARWLAANGAAHVVLAGRSGPAAPEAAAITEELGADRVTVAACDVTDESAVAALVASVPGELTAVVHAAGTNRFGRLADIGPAHLAEVLGAKVRGAEVLDRVLGDRPLDAFVLFSSAAGVWGGAEQGAYSAANACLDALAHRRRALGRVATAVAWGPWSGGGMVTREFETALRARGFTPIDPGVALDALATAVGGGETATVVADVDWPRFAALYTMARPSPLLGELAETRRPAEPRQSASALGQRLRELPEAGQHDLLRTLVRTQLAAVLGHDGPAAVAADRPFSALGLDSLTAVELRDRLAAATELALPVTIVFDHPTATALATHLRDTALGTHVAEAAAPAAPADEPLAIVGMSCRLPGGIEDPEDLWRLLAEGGDAVGGLPADRGWDLGALYDPDPDRPGTSYVRGGGYLSGIDRFDADLFGIAPREALVMDPQQRLLLEATWTALEHAGIAPGSLSGSGTAVFAGIQVPDYWTPDRIPGALEAYQVTAGAPSVAAGRIAYTFGLEGPAMTVDTACSSSLVALHLAARSLRAGECSLAIVGGATVMTTPAALRSLSRQRALSPDGRCKAFSDDADGFGAAEGVAALVVERLSDARRNGHRVLAVLRGSAVNSDGASNGLTAPNGLAQQRVIRAALADAGLSAADVDAVEAHGTGTRLGDPVEALALQETYGRDRPADRPVLVGSVKSNLGHTQAVSGLAGVIKTVLALRNGELPRTLHADRPSSHVDWTRGALALLTEPAPWPATGRPRRAGVSSFGISGTNAHVVLEQAPADPEPADGGPAGVVPWVLTGATPEAVHDLADRVRSFVAGRPELTARDVARTLAARSAHAHRAVVVGEGREELLAALAGVRPERGTGGKLAFLFTGQGSQYAGMGGGLRAQFPVYAEAFDAACAAAGLDPAVVADGDELARTEFAQPALFALQVALYRLAESWGLRPDVLIGHSVGEIAAAHVAGVLSLADAGTLVAARGRLMQDLPAAGAMIAVEAGEAEVRAALTGEAAIAAVNGPAAVVLSGDAAAVEAVAAEFAARGRRTKRLPGGHAFHSPLMAPMVERFREVLAGLEFAEPAIPLWPAAAGDPATAEYWAGHVLGTVRFADAVAGLGADGVTTCLEIGPDGVLSALGPAIDPAIDFVPAQRADRPGARTAVEAAGRLHVLGHDVALASLCPGGRLADLPAYPFRHRSFWLAPGQAPDRSGHPLAGTAVRLADGDGALVTGTLSATAPGWLGDHTIGGTTLVPGTALLELALQAAAAAGCATVGELTLETPLVLPDHGSVQIQVRAGAADDGGHRPLTVHSGRNGEWTRHATGLAGPGAPADSGRPLPADAEPIAVERLYEQLADAGYGYGPAFRGLTAAWRHGEDVYAEAVLPEELRDDARNCTLHPALLDCALHALGFTGRLDGGTPVPFAWRGVSVTAPGPTAIRVRLTPAAGDAVSLHVTDPEGRPVATVDSLVLRPAAPAPRDGLLEPDWVRVPAPEVTAPEVTAPEVTGPDVVPVGDLAELTGEPVPAAVVVPAGDPARALALCQAWVADDRFAAARLVLRTRNAVTDPDQAAVWGLVRSAQTEHPGRFVLLDAGPEDTAGLAAAIATGEPEVAVRAGEVLVPRLKRASTGDDLTLPDEPWRLAVVHKGRLDGLAPIAHPAEPPGPGQVRVAVRAAGLNFRDVLNTLGLYPGEAPPLGIEGAGVVTETGPGVTGFAPGDRVLGLLDHAFGPLAVTDRRNLVRVPPDWTFAEAAAVPVVFLTAWYGLRDLAGLRAGEKVLVHAGAGGVGMAAIQLARHLGADVYATASPAKHDVLRGLGLPDTHIASSRTLDFATAFAGTGFDVVLNSLAGEFVDASLGLLGDGGRFVELGKTDVRPAAEIPAGVTYRTFDLTEPGAERIQEMLRAVVDLFAAGALRPLPLSTWDIRRAVEAFRFVSQAKHVGKVVLTVPAGPSPEGTVLVTGGTGALGSLVARHLAGQGARHLLLAGRRGPAAPGVRELTAELAGLGASVTVAACDVADRGRLAALLAGIPAEHPLTAVVHAAGALDDGLVAAMTPERLERVLRPKVAAAQHLDELTRGGDLAEFVLFSSASAFFGGAGQCNYTAANAALDALAARRRAAGLPAVSIAWGAWAHEGGMTGQLGAADHARLARAGLAALADERGLALFDAARRLGRPLVVAAELDIAALRRGGENVPPSLRGLAGATARRPEPGRARPEDVLDLVRDRVAAVLGHAGAAEVAPDRAFKDLGFDSLSSVELRNVLAAATGLRLPATVVFDQPTPEALAAYLRAELSGAAAAPVATVVTEAGDDPVAIVAMSCRLPGGVRSPEDLWRLVRDGADAVTGPPANRGWDLDALYHPDPERPGTTYARAGGFLHDADEFDPEFFGISPREALAMDPQQRLLLETAWEVFEAAGVDPGSVRGQRLGVFVGGASLGYGTDSREFPGELEGYRLTGSTTSVLSGRIAYTFGLEGPALTVDTACSSSLVALHLAVQVIRRGECSMALSGGAAIMANTDLFVELSRQRGLAPDGRCKPFAAAADGTAWGEGVGMLLLERLSDARRRGHEVLAVIRGSAVNSDGASNGLTAPNGPSQQRVIRAALADAGLSPSDVDAVEAHGTGTRLGDPIEAQALLATYGRDRTADHPLWLGSLKSNIGHAQSAAGVAAVIKMVLALRHGELPRTINLDEPTPHVDWSPGTVRLLTEHRAWPETSRAPRAAVSSFGISGTNAHLILEQAAEAPPAEPAGPAAEPMPLVLSARSDEALRARAGQIATVLAAEDLADVAHSLAALPRFEHRAVVVAAEALPALAEGRRDPAVVRGTAGTPGRTVFVFPGQGGQWAGMGVELLDSSPVFARRMRECDAALAEFTGWSVLDVLRGAPGAPSLDDVEVVQPALFAVMVSLAELWAAAGVRPDAVVGHSQGEIAAACVAGALSLADAARVIAMRSAISRVLIGRGSMAPVALGEEAAAELVAGWGDRLSIAAVNGPNSVAVAGDLGALHELVARCEAEGVRARLIPAAFASHSPAVEPLRAELLAAFAPVRPRTGEVAFYSTVTGGVLDGNELDAGYWYRNLRQPVRFDRAVRALAEQKHTTFVEIGPHPVLPAAIRELLDEPGAPAPVVTGTLRRGEGGLTQFVTSAAELHVRGVGVDWAGLRPGGRRIPLPAYPFQRQRFWLRSGTATADVSSAGVNPLGHPLLGAVVAVPGSEAVVFTGRITASAPAWLGEHALRETTLLPGTAVLELAFRAGEHLGCDRVEDLVLAAPVVLPGRGALQLRLVADEPDATGRHPFRVFTRPEGADTAWTQHAEGTLTAAGDVPAPRTGPWPPDGAEPLDLDGLHDVLADAGVHYGPAFRGAVRAWRHGDDVLAEVRLPEREAADAGRYGVHPALLDAALQPIGPGGLVSGPDLMPFAWSGVSLHAAGAAAARVRLHRTGADALAVELTDPAGSPVLSAESLTLRPVPAGPPGQVALFRLGWVPLPVLSGPPEGALRICDDPAEALEWVRTAGPGPVVVATRAAVAVSDAELPDPARATVWSAIRGLAEKRIVLADLDDSPDAENLAKAAAALGEPELAVRGGAVHVPRLERVQPSTAEPQPFTGTVVVVGEEIEAPGAAAGVVAGSGAAAGGPADAAGGAGPGEAAAGAAGAGEAAAGAADAAGSGAAAGGPADAAGGAGSGEAAAGAGEAAAGAAGAAGSGAAAGGPADAAGGAGSGEAAADAAGSGAAAGGPADAAGGAGSGEAAAAAAASGERAVGRAAADPGSPGWLRIASLADLPPLPSSGELILITGPADSPLAEALAAHRRALGHSTRTLTWGLPEAPPPERAPGDLVEAVRRVAVTGLVAAVLPASPSGAVPAVLRKLVRPAKRTAADRTWAQRLGALPAEDRPAAVLGVVREQIAAVLGLANPAHVRADRGLLQLGFDSLTAVELRTRLGELTGLRLPATLVFDHPTAADIAGHLTTLLVPDAGRPPADTEERDFRAALSALGYARLKEAGLVRTVLDLAAAPADDDRIDAMDVADLVRLALGDPADAPDER</sequence>
<evidence type="ECO:0000256" key="9">
    <source>
        <dbReference type="ARBA" id="ARBA00060622"/>
    </source>
</evidence>
<dbReference type="InterPro" id="IPR020807">
    <property type="entry name" value="PKS_DH"/>
</dbReference>
<keyword evidence="5" id="KW-0511">Multifunctional enzyme</keyword>
<evidence type="ECO:0000256" key="12">
    <source>
        <dbReference type="PROSITE-ProRule" id="PRU01363"/>
    </source>
</evidence>
<feature type="region of interest" description="C-terminal hotdog fold" evidence="12">
    <location>
        <begin position="5349"/>
        <end position="5486"/>
    </location>
</feature>
<reference evidence="18" key="1">
    <citation type="submission" date="2016-10" db="EMBL/GenBank/DDBJ databases">
        <authorList>
            <person name="Varghese N."/>
            <person name="Submissions S."/>
        </authorList>
    </citation>
    <scope>NUCLEOTIDE SEQUENCE [LARGE SCALE GENOMIC DNA]</scope>
    <source>
        <strain evidence="18">DSM 44544</strain>
    </source>
</reference>
<evidence type="ECO:0000256" key="13">
    <source>
        <dbReference type="SAM" id="MobiDB-lite"/>
    </source>
</evidence>
<dbReference type="InterPro" id="IPR036736">
    <property type="entry name" value="ACP-like_sf"/>
</dbReference>
<feature type="domain" description="Carrier" evidence="14">
    <location>
        <begin position="5907"/>
        <end position="5982"/>
    </location>
</feature>
<feature type="domain" description="Ketosynthase family 3 (KS3)" evidence="15">
    <location>
        <begin position="4329"/>
        <end position="4755"/>
    </location>
</feature>
<dbReference type="Pfam" id="PF08240">
    <property type="entry name" value="ADH_N"/>
    <property type="match status" value="1"/>
</dbReference>
<keyword evidence="18" id="KW-1185">Reference proteome</keyword>
<gene>
    <name evidence="17" type="ORF">SAMN04489727_6415</name>
</gene>
<feature type="active site" description="Proton acceptor; for dehydratase activity" evidence="12">
    <location>
        <position position="5246"/>
    </location>
</feature>
<dbReference type="GO" id="GO:0016491">
    <property type="term" value="F:oxidoreductase activity"/>
    <property type="evidence" value="ECO:0007669"/>
    <property type="project" value="InterPro"/>
</dbReference>
<dbReference type="PANTHER" id="PTHR43775">
    <property type="entry name" value="FATTY ACID SYNTHASE"/>
    <property type="match status" value="1"/>
</dbReference>
<dbReference type="Pfam" id="PF13602">
    <property type="entry name" value="ADH_zinc_N_2"/>
    <property type="match status" value="1"/>
</dbReference>
<dbReference type="Pfam" id="PF02801">
    <property type="entry name" value="Ketoacyl-synt_C"/>
    <property type="match status" value="4"/>
</dbReference>
<dbReference type="SMART" id="SM01294">
    <property type="entry name" value="PKS_PP_betabranch"/>
    <property type="match status" value="4"/>
</dbReference>
<evidence type="ECO:0000256" key="8">
    <source>
        <dbReference type="ARBA" id="ARBA00060158"/>
    </source>
</evidence>
<dbReference type="EMBL" id="FNSO01000004">
    <property type="protein sequence ID" value="SED10139.1"/>
    <property type="molecule type" value="Genomic_DNA"/>
</dbReference>
<dbReference type="SMART" id="SM00822">
    <property type="entry name" value="PKS_KR"/>
    <property type="match status" value="2"/>
</dbReference>
<dbReference type="SUPFAM" id="SSF50129">
    <property type="entry name" value="GroES-like"/>
    <property type="match status" value="1"/>
</dbReference>
<feature type="domain" description="PKS/mFAS DH" evidence="16">
    <location>
        <begin position="3235"/>
        <end position="3501"/>
    </location>
</feature>
<dbReference type="PROSITE" id="PS00012">
    <property type="entry name" value="PHOSPHOPANTETHEINE"/>
    <property type="match status" value="3"/>
</dbReference>
<feature type="region of interest" description="N-terminal hotdog fold" evidence="12">
    <location>
        <begin position="3235"/>
        <end position="3355"/>
    </location>
</feature>
<evidence type="ECO:0000256" key="10">
    <source>
        <dbReference type="ARBA" id="ARBA00063272"/>
    </source>
</evidence>
<feature type="domain" description="Ketosynthase family 3 (KS3)" evidence="15">
    <location>
        <begin position="4"/>
        <end position="416"/>
    </location>
</feature>
<dbReference type="Pfam" id="PF00550">
    <property type="entry name" value="PP-binding"/>
    <property type="match status" value="4"/>
</dbReference>
<dbReference type="PROSITE" id="PS50075">
    <property type="entry name" value="CARRIER"/>
    <property type="match status" value="4"/>
</dbReference>
<comment type="catalytic activity">
    <reaction evidence="7">
        <text>6 (S)-methylmalonyl-CoA + propanoyl-CoA + 6 NADPH + 12 H(+) = 6-deoxyerythronolide B + 6 CO2 + 6 NADP(+) + 7 CoA + H2O</text>
        <dbReference type="Rhea" id="RHEA:23068"/>
        <dbReference type="ChEBI" id="CHEBI:15377"/>
        <dbReference type="ChEBI" id="CHEBI:15378"/>
        <dbReference type="ChEBI" id="CHEBI:16089"/>
        <dbReference type="ChEBI" id="CHEBI:16526"/>
        <dbReference type="ChEBI" id="CHEBI:57287"/>
        <dbReference type="ChEBI" id="CHEBI:57327"/>
        <dbReference type="ChEBI" id="CHEBI:57392"/>
        <dbReference type="ChEBI" id="CHEBI:57783"/>
        <dbReference type="ChEBI" id="CHEBI:58349"/>
        <dbReference type="EC" id="2.3.1.94"/>
    </reaction>
</comment>
<evidence type="ECO:0000256" key="6">
    <source>
        <dbReference type="ARBA" id="ARBA00023315"/>
    </source>
</evidence>
<dbReference type="InterPro" id="IPR049900">
    <property type="entry name" value="PKS_mFAS_DH"/>
</dbReference>
<dbReference type="SMART" id="SM00829">
    <property type="entry name" value="PKS_ER"/>
    <property type="match status" value="1"/>
</dbReference>
<keyword evidence="4" id="KW-0677">Repeat</keyword>
<evidence type="ECO:0000259" key="14">
    <source>
        <dbReference type="PROSITE" id="PS50075"/>
    </source>
</evidence>
<dbReference type="GO" id="GO:0031177">
    <property type="term" value="F:phosphopantetheine binding"/>
    <property type="evidence" value="ECO:0007669"/>
    <property type="project" value="InterPro"/>
</dbReference>
<evidence type="ECO:0000256" key="5">
    <source>
        <dbReference type="ARBA" id="ARBA00023268"/>
    </source>
</evidence>
<evidence type="ECO:0000256" key="11">
    <source>
        <dbReference type="ARBA" id="ARBA00066981"/>
    </source>
</evidence>
<dbReference type="InterPro" id="IPR049551">
    <property type="entry name" value="PKS_DH_C"/>
</dbReference>